<keyword evidence="2" id="KW-1185">Reference proteome</keyword>
<dbReference type="STRING" id="1391654.AKJ09_07887"/>
<protein>
    <submittedName>
        <fullName evidence="1">Uncharacterized protein</fullName>
    </submittedName>
</protein>
<evidence type="ECO:0000313" key="1">
    <source>
        <dbReference type="EMBL" id="AKV01224.1"/>
    </source>
</evidence>
<dbReference type="Proteomes" id="UP000064967">
    <property type="component" value="Chromosome"/>
</dbReference>
<organism evidence="1 2">
    <name type="scientific">Labilithrix luteola</name>
    <dbReference type="NCBI Taxonomy" id="1391654"/>
    <lineage>
        <taxon>Bacteria</taxon>
        <taxon>Pseudomonadati</taxon>
        <taxon>Myxococcota</taxon>
        <taxon>Polyangia</taxon>
        <taxon>Polyangiales</taxon>
        <taxon>Labilitrichaceae</taxon>
        <taxon>Labilithrix</taxon>
    </lineage>
</organism>
<sequence>MQAVVDVMREKHPTRVVARQTAQVVPISCRAQACRSCKRSRFAPHHRI</sequence>
<reference evidence="1 2" key="1">
    <citation type="submission" date="2015-08" db="EMBL/GenBank/DDBJ databases">
        <authorList>
            <person name="Babu N.S."/>
            <person name="Beckwith C.J."/>
            <person name="Beseler K.G."/>
            <person name="Brison A."/>
            <person name="Carone J.V."/>
            <person name="Caskin T.P."/>
            <person name="Diamond M."/>
            <person name="Durham M.E."/>
            <person name="Foxe J.M."/>
            <person name="Go M."/>
            <person name="Henderson B.A."/>
            <person name="Jones I.B."/>
            <person name="McGettigan J.A."/>
            <person name="Micheletti S.J."/>
            <person name="Nasrallah M.E."/>
            <person name="Ortiz D."/>
            <person name="Piller C.R."/>
            <person name="Privatt S.R."/>
            <person name="Schneider S.L."/>
            <person name="Sharp S."/>
            <person name="Smith T.C."/>
            <person name="Stanton J.D."/>
            <person name="Ullery H.E."/>
            <person name="Wilson R.J."/>
            <person name="Serrano M.G."/>
            <person name="Buck G."/>
            <person name="Lee V."/>
            <person name="Wang Y."/>
            <person name="Carvalho R."/>
            <person name="Voegtly L."/>
            <person name="Shi R."/>
            <person name="Duckworth R."/>
            <person name="Johnson A."/>
            <person name="Loviza R."/>
            <person name="Walstead R."/>
            <person name="Shah Z."/>
            <person name="Kiflezghi M."/>
            <person name="Wade K."/>
            <person name="Ball S.L."/>
            <person name="Bradley K.W."/>
            <person name="Asai D.J."/>
            <person name="Bowman C.A."/>
            <person name="Russell D.A."/>
            <person name="Pope W.H."/>
            <person name="Jacobs-Sera D."/>
            <person name="Hendrix R.W."/>
            <person name="Hatfull G.F."/>
        </authorList>
    </citation>
    <scope>NUCLEOTIDE SEQUENCE [LARGE SCALE GENOMIC DNA]</scope>
    <source>
        <strain evidence="1 2">DSM 27648</strain>
    </source>
</reference>
<proteinExistence type="predicted"/>
<dbReference type="EMBL" id="CP012333">
    <property type="protein sequence ID" value="AKV01224.1"/>
    <property type="molecule type" value="Genomic_DNA"/>
</dbReference>
<accession>A0A0K1Q689</accession>
<evidence type="ECO:0000313" key="2">
    <source>
        <dbReference type="Proteomes" id="UP000064967"/>
    </source>
</evidence>
<dbReference type="KEGG" id="llu:AKJ09_07887"/>
<name>A0A0K1Q689_9BACT</name>
<dbReference type="AlphaFoldDB" id="A0A0K1Q689"/>
<gene>
    <name evidence="1" type="ORF">AKJ09_07887</name>
</gene>